<reference evidence="2" key="1">
    <citation type="journal article" date="2019" name="Int. J. Syst. Evol. Microbiol.">
        <title>The Global Catalogue of Microorganisms (GCM) 10K type strain sequencing project: providing services to taxonomists for standard genome sequencing and annotation.</title>
        <authorList>
            <consortium name="The Broad Institute Genomics Platform"/>
            <consortium name="The Broad Institute Genome Sequencing Center for Infectious Disease"/>
            <person name="Wu L."/>
            <person name="Ma J."/>
        </authorList>
    </citation>
    <scope>NUCLEOTIDE SEQUENCE [LARGE SCALE GENOMIC DNA]</scope>
    <source>
        <strain evidence="2">JCM 11496</strain>
    </source>
</reference>
<keyword evidence="2" id="KW-1185">Reference proteome</keyword>
<dbReference type="Gene3D" id="1.10.357.10">
    <property type="entry name" value="Tetracycline Repressor, domain 2"/>
    <property type="match status" value="1"/>
</dbReference>
<gene>
    <name evidence="1" type="ORF">ACFSFX_08825</name>
</gene>
<organism evidence="1 2">
    <name type="scientific">Arthrobacter flavus</name>
    <dbReference type="NCBI Taxonomy" id="95172"/>
    <lineage>
        <taxon>Bacteria</taxon>
        <taxon>Bacillati</taxon>
        <taxon>Actinomycetota</taxon>
        <taxon>Actinomycetes</taxon>
        <taxon>Micrococcales</taxon>
        <taxon>Micrococcaceae</taxon>
        <taxon>Arthrobacter</taxon>
    </lineage>
</organism>
<evidence type="ECO:0000313" key="1">
    <source>
        <dbReference type="EMBL" id="MFD1846698.1"/>
    </source>
</evidence>
<dbReference type="SUPFAM" id="SSF46689">
    <property type="entry name" value="Homeodomain-like"/>
    <property type="match status" value="1"/>
</dbReference>
<dbReference type="EMBL" id="JBHUGA010000025">
    <property type="protein sequence ID" value="MFD1846698.1"/>
    <property type="molecule type" value="Genomic_DNA"/>
</dbReference>
<dbReference type="InterPro" id="IPR009057">
    <property type="entry name" value="Homeodomain-like_sf"/>
</dbReference>
<proteinExistence type="predicted"/>
<accession>A0ABW4Q7K3</accession>
<dbReference type="RefSeq" id="WP_343878623.1">
    <property type="nucleotide sequence ID" value="NZ_BAAAIJ010000021.1"/>
</dbReference>
<name>A0ABW4Q7K3_9MICC</name>
<comment type="caution">
    <text evidence="1">The sequence shown here is derived from an EMBL/GenBank/DDBJ whole genome shotgun (WGS) entry which is preliminary data.</text>
</comment>
<dbReference type="SUPFAM" id="SSF48498">
    <property type="entry name" value="Tetracyclin repressor-like, C-terminal domain"/>
    <property type="match status" value="1"/>
</dbReference>
<evidence type="ECO:0000313" key="2">
    <source>
        <dbReference type="Proteomes" id="UP001597307"/>
    </source>
</evidence>
<sequence length="202" mass="22400">MIRSAVTPPAFDKSPAAVLRAIAEVLVDHPTAALGDIAERIGIGRSTLHRLYPTRCALLQAVAMDAIGEMTEVYAESALHTAFTSQLDVDQSWAVFHRFVELMIPMGPRINFLLRIHELDHDQEIIESIDSLDSVLIDAIRRGQERGDLQAGQNARWIMEALHAILFIAWEHVHAGRLAKLDAPNLVIDTWMHGSSGVRGRT</sequence>
<dbReference type="InterPro" id="IPR036271">
    <property type="entry name" value="Tet_transcr_reg_TetR-rel_C_sf"/>
</dbReference>
<dbReference type="Proteomes" id="UP001597307">
    <property type="component" value="Unassembled WGS sequence"/>
</dbReference>
<protein>
    <submittedName>
        <fullName evidence="1">TetR/AcrR family transcriptional regulator</fullName>
    </submittedName>
</protein>